<accession>A0AAV5HA50</accession>
<feature type="region of interest" description="Disordered" evidence="1">
    <location>
        <begin position="1251"/>
        <end position="1270"/>
    </location>
</feature>
<feature type="compositionally biased region" description="Polar residues" evidence="1">
    <location>
        <begin position="1255"/>
        <end position="1270"/>
    </location>
</feature>
<feature type="compositionally biased region" description="Low complexity" evidence="1">
    <location>
        <begin position="868"/>
        <end position="879"/>
    </location>
</feature>
<evidence type="ECO:0000313" key="3">
    <source>
        <dbReference type="Proteomes" id="UP001054252"/>
    </source>
</evidence>
<keyword evidence="3" id="KW-1185">Reference proteome</keyword>
<feature type="compositionally biased region" description="Low complexity" evidence="1">
    <location>
        <begin position="979"/>
        <end position="993"/>
    </location>
</feature>
<feature type="compositionally biased region" description="Basic residues" evidence="1">
    <location>
        <begin position="414"/>
        <end position="426"/>
    </location>
</feature>
<feature type="region of interest" description="Disordered" evidence="1">
    <location>
        <begin position="848"/>
        <end position="993"/>
    </location>
</feature>
<feature type="compositionally biased region" description="Polar residues" evidence="1">
    <location>
        <begin position="1289"/>
        <end position="1309"/>
    </location>
</feature>
<comment type="caution">
    <text evidence="2">The sequence shown here is derived from an EMBL/GenBank/DDBJ whole genome shotgun (WGS) entry which is preliminary data.</text>
</comment>
<dbReference type="PANTHER" id="PTHR31008">
    <property type="entry name" value="COP1-INTERACTING PROTEIN-RELATED"/>
    <property type="match status" value="1"/>
</dbReference>
<feature type="region of interest" description="Disordered" evidence="1">
    <location>
        <begin position="761"/>
        <end position="807"/>
    </location>
</feature>
<protein>
    <recommendedName>
        <fullName evidence="4">COP1-interacting protein 7</fullName>
    </recommendedName>
</protein>
<feature type="compositionally biased region" description="Polar residues" evidence="1">
    <location>
        <begin position="1037"/>
        <end position="1046"/>
    </location>
</feature>
<organism evidence="2 3">
    <name type="scientific">Rubroshorea leprosula</name>
    <dbReference type="NCBI Taxonomy" id="152421"/>
    <lineage>
        <taxon>Eukaryota</taxon>
        <taxon>Viridiplantae</taxon>
        <taxon>Streptophyta</taxon>
        <taxon>Embryophyta</taxon>
        <taxon>Tracheophyta</taxon>
        <taxon>Spermatophyta</taxon>
        <taxon>Magnoliopsida</taxon>
        <taxon>eudicotyledons</taxon>
        <taxon>Gunneridae</taxon>
        <taxon>Pentapetalae</taxon>
        <taxon>rosids</taxon>
        <taxon>malvids</taxon>
        <taxon>Malvales</taxon>
        <taxon>Dipterocarpaceae</taxon>
        <taxon>Rubroshorea</taxon>
    </lineage>
</organism>
<feature type="compositionally biased region" description="Polar residues" evidence="1">
    <location>
        <begin position="479"/>
        <end position="495"/>
    </location>
</feature>
<feature type="compositionally biased region" description="Polar residues" evidence="1">
    <location>
        <begin position="944"/>
        <end position="953"/>
    </location>
</feature>
<feature type="compositionally biased region" description="Low complexity" evidence="1">
    <location>
        <begin position="438"/>
        <end position="456"/>
    </location>
</feature>
<dbReference type="PANTHER" id="PTHR31008:SF2">
    <property type="entry name" value="COP1-INTERACTING PROTEIN-LIKE PROTEIN"/>
    <property type="match status" value="1"/>
</dbReference>
<dbReference type="Proteomes" id="UP001054252">
    <property type="component" value="Unassembled WGS sequence"/>
</dbReference>
<reference evidence="2 3" key="1">
    <citation type="journal article" date="2021" name="Commun. Biol.">
        <title>The genome of Shorea leprosula (Dipterocarpaceae) highlights the ecological relevance of drought in aseasonal tropical rainforests.</title>
        <authorList>
            <person name="Ng K.K.S."/>
            <person name="Kobayashi M.J."/>
            <person name="Fawcett J.A."/>
            <person name="Hatakeyama M."/>
            <person name="Paape T."/>
            <person name="Ng C.H."/>
            <person name="Ang C.C."/>
            <person name="Tnah L.H."/>
            <person name="Lee C.T."/>
            <person name="Nishiyama T."/>
            <person name="Sese J."/>
            <person name="O'Brien M.J."/>
            <person name="Copetti D."/>
            <person name="Mohd Noor M.I."/>
            <person name="Ong R.C."/>
            <person name="Putra M."/>
            <person name="Sireger I.Z."/>
            <person name="Indrioko S."/>
            <person name="Kosugi Y."/>
            <person name="Izuno A."/>
            <person name="Isagi Y."/>
            <person name="Lee S.L."/>
            <person name="Shimizu K.K."/>
        </authorList>
    </citation>
    <scope>NUCLEOTIDE SEQUENCE [LARGE SCALE GENOMIC DNA]</scope>
    <source>
        <strain evidence="2">214</strain>
    </source>
</reference>
<feature type="compositionally biased region" description="Basic and acidic residues" evidence="1">
    <location>
        <begin position="283"/>
        <end position="299"/>
    </location>
</feature>
<evidence type="ECO:0000313" key="2">
    <source>
        <dbReference type="EMBL" id="GKU85732.1"/>
    </source>
</evidence>
<gene>
    <name evidence="2" type="ORF">SLEP1_g357</name>
</gene>
<evidence type="ECO:0008006" key="4">
    <source>
        <dbReference type="Google" id="ProtNLM"/>
    </source>
</evidence>
<feature type="compositionally biased region" description="Basic and acidic residues" evidence="1">
    <location>
        <begin position="377"/>
        <end position="399"/>
    </location>
</feature>
<feature type="region of interest" description="Disordered" evidence="1">
    <location>
        <begin position="274"/>
        <end position="299"/>
    </location>
</feature>
<feature type="compositionally biased region" description="Polar residues" evidence="1">
    <location>
        <begin position="854"/>
        <end position="867"/>
    </location>
</feature>
<sequence>MKTSTRLDSAVFQLTPTRTRCDLVIFANGKTEKLAYGLLNPFLAHLKTAQDQMSKGGYSITLQPGPGIDATWFTKGTVERFVRFVSTPEILERVYTVESEILQIEEAIAIQSNNNIGLSPVDGFQAKASRTMEGSKSPPDSNMEKAIVLYTPGTQTPEANGSAEQEGNSKVQLLKVLETRKTVLQKEQGMAFARAVAAGFEIDHMAPLISFAESFGASRLKDACLRFVELWKRKHETGQWLEIEAAEAMSSQSEFSAMNASGIMLANAINKQRESWPGTTENNGKESIDQSTDEKHLMDHQPPGHQEYFQGQFPHPLFPPWPIQSPPGSLPAFQGYPMQGMPYYQNYPGNGPFFHQPYPSMDDPRYNSGHRMRQKRHSMDSRDGHTGSETWEMEKGRSQDDEELDNETLESHEPRKKGSPSVKKKAGMVVIRNINYISSKKQNSSDSDSESASSTETDAENEDLEAASPKGKPKKSMRSSKGNRSQSRSLDTLNSPDKDDTQHHKEADGGQWQAFQNYLLRDAEDERRSNQGMFAMEKDVRVKRRTNAMDEDLLVYDGRGTGQFEEDNTTDIHGVSAKIIRMPKASNDQFLISQRGGQSADGRVFIDGQMDLQSREIDGRSGYRRTENDDFVVNRRENLSGFTGSPSDPLAVNGFERSNNGLERRSSHNVKDDSYIVPFRSTTVAEVGTGDRDAIDMDSEFPLLLHKAENETNGINHVDYEPDELSMLPERGAEKGSIGYDPALDYEIEAYTKNGASVDKKNKEVMTDNKQGLKKSDKDRKSKPVTDKNIGPIRKGKSSKLSPLDEARARAERLRTYKSDLQKMKKEKEEAEMKRLEALKLERQKRIAARGSSIPVQSAAATTQQTRKQLPSKLSLSSHKGSKFSDSEPGVSSALQRSIRPASLGSNDSQKGSKTGKPNTGTQSSGNRLSQSVSSLPDPKKESSGATPDTKSSMARIRRLSEPKLSTSSHVPSMKRQSSEPSSKPKISSGPGIKKISAIMNHDKSKIASLPELKIRKSEAPNAAASQSGAKEMAQKVNGSKSSSTEVAEMNRKKEKVSLHGDGDESTVIEKTVVMLECQKPAISALPSSEETMPVQKEQNDIHKLGKTTEIESDYAAIYPPVSPPNKDRIDKEPIEHQIQQQTGSFKFQVEMGNMSNAKKESLHLSGIGVTERAYQAPYARVSSLEDPCAENSEYGKGPPTGLQIAVTDRDTVNTHVSNANNLRLEKIPEALEKPQIKESKGFRRLLKFGRKNHNPCSSERNVESDNGSVYGSEADDLAINTSSSSEVHTLKNLISQDETPSGAGTPQKPSRHFSLLSPFKSKTRENKSTT</sequence>
<feature type="region of interest" description="Disordered" evidence="1">
    <location>
        <begin position="1009"/>
        <end position="1047"/>
    </location>
</feature>
<feature type="compositionally biased region" description="Basic and acidic residues" evidence="1">
    <location>
        <begin position="774"/>
        <end position="786"/>
    </location>
</feature>
<feature type="compositionally biased region" description="Polar residues" evidence="1">
    <location>
        <begin position="904"/>
        <end position="935"/>
    </location>
</feature>
<feature type="compositionally biased region" description="Basic and acidic residues" evidence="1">
    <location>
        <begin position="496"/>
        <end position="508"/>
    </location>
</feature>
<feature type="region of interest" description="Disordered" evidence="1">
    <location>
        <begin position="1289"/>
        <end position="1331"/>
    </location>
</feature>
<feature type="region of interest" description="Disordered" evidence="1">
    <location>
        <begin position="354"/>
        <end position="512"/>
    </location>
</feature>
<evidence type="ECO:0000256" key="1">
    <source>
        <dbReference type="SAM" id="MobiDB-lite"/>
    </source>
</evidence>
<dbReference type="EMBL" id="BPVZ01000001">
    <property type="protein sequence ID" value="GKU85732.1"/>
    <property type="molecule type" value="Genomic_DNA"/>
</dbReference>
<proteinExistence type="predicted"/>
<name>A0AAV5HA50_9ROSI</name>